<keyword evidence="2" id="KW-0863">Zinc-finger</keyword>
<evidence type="ECO:0000259" key="4">
    <source>
        <dbReference type="Pfam" id="PF04500"/>
    </source>
</evidence>
<reference evidence="6" key="1">
    <citation type="submission" date="2022-11" db="UniProtKB">
        <authorList>
            <consortium name="WormBaseParasite"/>
        </authorList>
    </citation>
    <scope>IDENTIFICATION</scope>
</reference>
<dbReference type="InterPro" id="IPR007588">
    <property type="entry name" value="Znf_FLYWCH"/>
</dbReference>
<evidence type="ECO:0000313" key="6">
    <source>
        <dbReference type="WBParaSite" id="Minc3s05963g39099"/>
    </source>
</evidence>
<dbReference type="Pfam" id="PF04500">
    <property type="entry name" value="FLYWCH"/>
    <property type="match status" value="1"/>
</dbReference>
<dbReference type="AlphaFoldDB" id="A0A914NHG6"/>
<sequence>MFPTDKIDTKRGKEKLNYDGHLYIFDKFNKDESIKFWRCEHKSGGIDNCKGRIWTTLENTTLDYIGKLLNHLR</sequence>
<evidence type="ECO:0000256" key="1">
    <source>
        <dbReference type="ARBA" id="ARBA00022723"/>
    </source>
</evidence>
<protein>
    <submittedName>
        <fullName evidence="6">FLYWCH-type domain-containing protein</fullName>
    </submittedName>
</protein>
<dbReference type="Gene3D" id="2.20.25.240">
    <property type="match status" value="1"/>
</dbReference>
<dbReference type="GO" id="GO:0008270">
    <property type="term" value="F:zinc ion binding"/>
    <property type="evidence" value="ECO:0007669"/>
    <property type="project" value="UniProtKB-KW"/>
</dbReference>
<dbReference type="Proteomes" id="UP000887563">
    <property type="component" value="Unplaced"/>
</dbReference>
<name>A0A914NHG6_MELIC</name>
<feature type="domain" description="FLYWCH-type" evidence="4">
    <location>
        <begin position="8"/>
        <end position="61"/>
    </location>
</feature>
<keyword evidence="5" id="KW-1185">Reference proteome</keyword>
<accession>A0A914NHG6</accession>
<dbReference type="WBParaSite" id="Minc3s05963g39099">
    <property type="protein sequence ID" value="Minc3s05963g39099"/>
    <property type="gene ID" value="Minc3s05963g39099"/>
</dbReference>
<keyword evidence="1" id="KW-0479">Metal-binding</keyword>
<organism evidence="5 6">
    <name type="scientific">Meloidogyne incognita</name>
    <name type="common">Southern root-knot nematode worm</name>
    <name type="synonym">Oxyuris incognita</name>
    <dbReference type="NCBI Taxonomy" id="6306"/>
    <lineage>
        <taxon>Eukaryota</taxon>
        <taxon>Metazoa</taxon>
        <taxon>Ecdysozoa</taxon>
        <taxon>Nematoda</taxon>
        <taxon>Chromadorea</taxon>
        <taxon>Rhabditida</taxon>
        <taxon>Tylenchina</taxon>
        <taxon>Tylenchomorpha</taxon>
        <taxon>Tylenchoidea</taxon>
        <taxon>Meloidogynidae</taxon>
        <taxon>Meloidogyninae</taxon>
        <taxon>Meloidogyne</taxon>
        <taxon>Meloidogyne incognita group</taxon>
    </lineage>
</organism>
<proteinExistence type="predicted"/>
<evidence type="ECO:0000256" key="3">
    <source>
        <dbReference type="ARBA" id="ARBA00022833"/>
    </source>
</evidence>
<keyword evidence="3" id="KW-0862">Zinc</keyword>
<evidence type="ECO:0000313" key="5">
    <source>
        <dbReference type="Proteomes" id="UP000887563"/>
    </source>
</evidence>
<evidence type="ECO:0000256" key="2">
    <source>
        <dbReference type="ARBA" id="ARBA00022771"/>
    </source>
</evidence>